<organism evidence="3 4">
    <name type="scientific">Williamsia deligens</name>
    <dbReference type="NCBI Taxonomy" id="321325"/>
    <lineage>
        <taxon>Bacteria</taxon>
        <taxon>Bacillati</taxon>
        <taxon>Actinomycetota</taxon>
        <taxon>Actinomycetes</taxon>
        <taxon>Mycobacteriales</taxon>
        <taxon>Nocardiaceae</taxon>
        <taxon>Williamsia</taxon>
    </lineage>
</organism>
<protein>
    <submittedName>
        <fullName evidence="3">Helicase-associated domain-containing protein</fullName>
    </submittedName>
</protein>
<dbReference type="InterPro" id="IPR032830">
    <property type="entry name" value="XPB/Ssl2_N"/>
</dbReference>
<keyword evidence="3" id="KW-0378">Hydrolase</keyword>
<keyword evidence="4" id="KW-1185">Reference proteome</keyword>
<evidence type="ECO:0000259" key="2">
    <source>
        <dbReference type="Pfam" id="PF13625"/>
    </source>
</evidence>
<feature type="region of interest" description="Disordered" evidence="1">
    <location>
        <begin position="243"/>
        <end position="275"/>
    </location>
</feature>
<feature type="compositionally biased region" description="Basic and acidic residues" evidence="1">
    <location>
        <begin position="243"/>
        <end position="255"/>
    </location>
</feature>
<reference evidence="4" key="1">
    <citation type="journal article" date="2019" name="Int. J. Syst. Evol. Microbiol.">
        <title>The Global Catalogue of Microorganisms (GCM) 10K type strain sequencing project: providing services to taxonomists for standard genome sequencing and annotation.</title>
        <authorList>
            <consortium name="The Broad Institute Genomics Platform"/>
            <consortium name="The Broad Institute Genome Sequencing Center for Infectious Disease"/>
            <person name="Wu L."/>
            <person name="Ma J."/>
        </authorList>
    </citation>
    <scope>NUCLEOTIDE SEQUENCE [LARGE SCALE GENOMIC DNA]</scope>
    <source>
        <strain evidence="4">CCUG 50873</strain>
    </source>
</reference>
<dbReference type="PROSITE" id="PS52050">
    <property type="entry name" value="WYL"/>
    <property type="match status" value="1"/>
</dbReference>
<feature type="domain" description="Helicase XPB/Ssl2 N-terminal" evidence="2">
    <location>
        <begin position="525"/>
        <end position="646"/>
    </location>
</feature>
<evidence type="ECO:0000313" key="4">
    <source>
        <dbReference type="Proteomes" id="UP001597068"/>
    </source>
</evidence>
<dbReference type="EMBL" id="JBHTIL010000001">
    <property type="protein sequence ID" value="MFD0926374.1"/>
    <property type="molecule type" value="Genomic_DNA"/>
</dbReference>
<accession>A0ABW3G7Y6</accession>
<feature type="region of interest" description="Disordered" evidence="1">
    <location>
        <begin position="1"/>
        <end position="23"/>
    </location>
</feature>
<dbReference type="RefSeq" id="WP_253645744.1">
    <property type="nucleotide sequence ID" value="NZ_BAAAMO010000002.1"/>
</dbReference>
<name>A0ABW3G7Y6_9NOCA</name>
<gene>
    <name evidence="3" type="ORF">ACFQ04_11590</name>
</gene>
<sequence length="812" mass="85182">MTSSDRASRRAAAAPETPTTPVTLADDLTARSDEQLVALLAARPDLASPPPAGTAVLAQRALAAPSINLVADDLDLLGVAVLEQIIRLCSAAAGRGGADAPDVGTTSADDVRAALTGRADDDAITARVDLLRDRALIWGPDTALRTAAHAPAALPGRGLHLTGPLAGVDTADLRSRLDGLDDRERELIETLAQGSPLGRTRDAAPDADPSRPVPRLIAMDLLTRVDDQTVELAPVVGAMVRGERTSGPRDLREPRLQAATDAASVAPGGRRSGAKDVDAAAGGEALELLRHLSETLDVLGATPAAVLRSGGLGVREMRRVAKATGLDPARQSFVVEIASAARLLDSGFPDPPIGAGEAVWAPTTALDTYTHQPAERRWQTVVEAWWTMPRRAWLIGEPGSEGSPVPALAGDLHDVAAPMERRMIVDALATADPGTSVDVDSLMELLAWRHPRWQRRLHRRSVDATLDEARMLGVVARGAVSSVGRALLDITTDRDPRPTAPESDVDKTLRLAMAAALPEPIDFFLTQADLTITVPGPLTPELAAELSVLADLESGGAASVYRVTEDSVRRALDTGRTGTEITGFVAAHSRTPVPQSLEYLVTDVARRHGQLRVGVAASFVRCEDATTLAAVLSSPVAESLALRALAPTVAVSQAPLRQVLDELRGAGFAPAGEDSSGALVDMREHGVRLPGGRGPRRAPTRRPTQIGPERLAAVVDRMRSHDAAESAVPARGVASVRSGGGESATALLQMAVRTGRRVRIGYVDAHGSASKHVVLPTTVGAGQLVTGPADTADEAAQRYQLHRITSVELLEN</sequence>
<dbReference type="Pfam" id="PF13625">
    <property type="entry name" value="Helicase_C_3"/>
    <property type="match status" value="1"/>
</dbReference>
<evidence type="ECO:0000256" key="1">
    <source>
        <dbReference type="SAM" id="MobiDB-lite"/>
    </source>
</evidence>
<dbReference type="GO" id="GO:0004386">
    <property type="term" value="F:helicase activity"/>
    <property type="evidence" value="ECO:0007669"/>
    <property type="project" value="UniProtKB-KW"/>
</dbReference>
<comment type="caution">
    <text evidence="3">The sequence shown here is derived from an EMBL/GenBank/DDBJ whole genome shotgun (WGS) entry which is preliminary data.</text>
</comment>
<keyword evidence="3" id="KW-0067">ATP-binding</keyword>
<proteinExistence type="predicted"/>
<evidence type="ECO:0000313" key="3">
    <source>
        <dbReference type="EMBL" id="MFD0926374.1"/>
    </source>
</evidence>
<keyword evidence="3" id="KW-0547">Nucleotide-binding</keyword>
<keyword evidence="3" id="KW-0347">Helicase</keyword>
<dbReference type="Proteomes" id="UP001597068">
    <property type="component" value="Unassembled WGS sequence"/>
</dbReference>